<dbReference type="PATRIC" id="fig|37916.4.peg.3391"/>
<gene>
    <name evidence="2" type="primary">viuB_2</name>
    <name evidence="2" type="ORF">MCHLDSM_03459</name>
</gene>
<dbReference type="Gene3D" id="2.40.30.10">
    <property type="entry name" value="Translation factors"/>
    <property type="match status" value="1"/>
</dbReference>
<protein>
    <submittedName>
        <fullName evidence="2">Vibriobactin utilization protein ViuB</fullName>
    </submittedName>
</protein>
<dbReference type="InterPro" id="IPR013113">
    <property type="entry name" value="SIP_FAD-bd"/>
</dbReference>
<organism evidence="2 3">
    <name type="scientific">Mycolicibacterium chlorophenolicum</name>
    <dbReference type="NCBI Taxonomy" id="37916"/>
    <lineage>
        <taxon>Bacteria</taxon>
        <taxon>Bacillati</taxon>
        <taxon>Actinomycetota</taxon>
        <taxon>Actinomycetes</taxon>
        <taxon>Mycobacteriales</taxon>
        <taxon>Mycobacteriaceae</taxon>
        <taxon>Mycolicibacterium</taxon>
    </lineage>
</organism>
<dbReference type="InterPro" id="IPR007037">
    <property type="entry name" value="SIP_rossman_dom"/>
</dbReference>
<feature type="domain" description="FAD-binding FR-type" evidence="1">
    <location>
        <begin position="1"/>
        <end position="105"/>
    </location>
</feature>
<keyword evidence="3" id="KW-1185">Reference proteome</keyword>
<comment type="caution">
    <text evidence="2">The sequence shown here is derived from an EMBL/GenBank/DDBJ whole genome shotgun (WGS) entry which is preliminary data.</text>
</comment>
<accession>A0A0J6YRM6</accession>
<proteinExistence type="predicted"/>
<dbReference type="STRING" id="37916.MCHLDSM_03459"/>
<reference evidence="2 3" key="1">
    <citation type="journal article" date="2015" name="Genome Biol. Evol.">
        <title>Characterization of Three Mycobacterium spp. with Potential Use in Bioremediation by Genome Sequencing and Comparative Genomics.</title>
        <authorList>
            <person name="Das S."/>
            <person name="Pettersson B.M."/>
            <person name="Behra P.R."/>
            <person name="Ramesh M."/>
            <person name="Dasgupta S."/>
            <person name="Bhattacharya A."/>
            <person name="Kirsebom L.A."/>
        </authorList>
    </citation>
    <scope>NUCLEOTIDE SEQUENCE [LARGE SCALE GENOMIC DNA]</scope>
    <source>
        <strain evidence="2 3">DSM 43826</strain>
    </source>
</reference>
<dbReference type="Proteomes" id="UP000036513">
    <property type="component" value="Unassembled WGS sequence"/>
</dbReference>
<dbReference type="EMBL" id="JYNL01000030">
    <property type="protein sequence ID" value="KMO75241.1"/>
    <property type="molecule type" value="Genomic_DNA"/>
</dbReference>
<dbReference type="Pfam" id="PF04954">
    <property type="entry name" value="SIP"/>
    <property type="match status" value="1"/>
</dbReference>
<dbReference type="RefSeq" id="WP_048470963.1">
    <property type="nucleotide sequence ID" value="NZ_JYNL01000030.1"/>
</dbReference>
<dbReference type="InterPro" id="IPR017938">
    <property type="entry name" value="Riboflavin_synthase-like_b-brl"/>
</dbReference>
<dbReference type="SUPFAM" id="SSF63380">
    <property type="entry name" value="Riboflavin synthase domain-like"/>
    <property type="match status" value="1"/>
</dbReference>
<dbReference type="Gene3D" id="3.40.50.80">
    <property type="entry name" value="Nucleotide-binding domain of ferredoxin-NADP reductase (FNR) module"/>
    <property type="match status" value="1"/>
</dbReference>
<dbReference type="GO" id="GO:0016491">
    <property type="term" value="F:oxidoreductase activity"/>
    <property type="evidence" value="ECO:0007669"/>
    <property type="project" value="InterPro"/>
</dbReference>
<dbReference type="Pfam" id="PF08021">
    <property type="entry name" value="FAD_binding_9"/>
    <property type="match status" value="1"/>
</dbReference>
<name>A0A0J6YRM6_9MYCO</name>
<dbReference type="CDD" id="cd06193">
    <property type="entry name" value="siderophore_interacting"/>
    <property type="match status" value="1"/>
</dbReference>
<evidence type="ECO:0000259" key="1">
    <source>
        <dbReference type="PROSITE" id="PS51384"/>
    </source>
</evidence>
<dbReference type="InterPro" id="IPR039261">
    <property type="entry name" value="FNR_nucleotide-bd"/>
</dbReference>
<dbReference type="AlphaFoldDB" id="A0A0J6YRM6"/>
<dbReference type="SMR" id="A0A0J6YRM6"/>
<dbReference type="PROSITE" id="PS51384">
    <property type="entry name" value="FAD_FR"/>
    <property type="match status" value="1"/>
</dbReference>
<evidence type="ECO:0000313" key="3">
    <source>
        <dbReference type="Proteomes" id="UP000036513"/>
    </source>
</evidence>
<dbReference type="InterPro" id="IPR017927">
    <property type="entry name" value="FAD-bd_FR_type"/>
</dbReference>
<dbReference type="PANTHER" id="PTHR30157:SF0">
    <property type="entry name" value="NADPH-DEPENDENT FERRIC-CHELATE REDUCTASE"/>
    <property type="match status" value="1"/>
</dbReference>
<evidence type="ECO:0000313" key="2">
    <source>
        <dbReference type="EMBL" id="KMO75241.1"/>
    </source>
</evidence>
<dbReference type="PANTHER" id="PTHR30157">
    <property type="entry name" value="FERRIC REDUCTASE, NADPH-DEPENDENT"/>
    <property type="match status" value="1"/>
</dbReference>
<dbReference type="InterPro" id="IPR039374">
    <property type="entry name" value="SIP_fam"/>
</dbReference>
<sequence length="270" mass="29273">MSFSPASVVETAELSRRLRRIVLRVDDPPALGVRPGGDSAVGVYFCADDHPDGEGRNYSVRHHDGALITLDVVVHSRGPGTDWAASVTPGARVGLDHARSWYRPPAGAQWQLLASDMSGLPAAARIIEELPAGVPVTLIVEVLAKDDLDYLPRHPGVTVIPRVGTGNGSAPSTLAAAVREFRLPPGCGYCWFAGEAAESRAVRKYLRGLGWTADRYDITGYWREDSAAWDVRFAEVSDDLLTVYERALAEGKSDKLAFEEFDDACERIGL</sequence>